<reference evidence="2" key="1">
    <citation type="submission" date="2015-07" db="EMBL/GenBank/DDBJ databases">
        <title>MeaNS - Measles Nucleotide Surveillance Program.</title>
        <authorList>
            <person name="Tran T."/>
            <person name="Druce J."/>
        </authorList>
    </citation>
    <scope>NUCLEOTIDE SEQUENCE</scope>
    <source>
        <strain evidence="2">UCB-OBI-ISO-001</strain>
        <tissue evidence="2">Gonad</tissue>
    </source>
</reference>
<name>A0A0L8FS96_OCTBM</name>
<evidence type="ECO:0000256" key="1">
    <source>
        <dbReference type="SAM" id="MobiDB-lite"/>
    </source>
</evidence>
<feature type="compositionally biased region" description="Basic and acidic residues" evidence="1">
    <location>
        <begin position="131"/>
        <end position="141"/>
    </location>
</feature>
<accession>A0A0L8FS96</accession>
<dbReference type="EMBL" id="KQ427011">
    <property type="protein sequence ID" value="KOF67517.1"/>
    <property type="molecule type" value="Genomic_DNA"/>
</dbReference>
<sequence length="164" mass="18520">MKGKKIVSYFPSIQNMDSSSMFLQPVKTHKKEECIYHWWEQNQNVAANCLRKYNASCALPLGMNYFKDYMSCLFLDMGSQMFHGHKNSSSSSSFASSGSSRNLHGIKAPPNTPNLEVTNATDGKTKNGKSNRKEVKLENSKKKTHLVVYVPKAEEDICDKDSRD</sequence>
<evidence type="ECO:0000313" key="2">
    <source>
        <dbReference type="EMBL" id="KOF67517.1"/>
    </source>
</evidence>
<protein>
    <submittedName>
        <fullName evidence="2">Uncharacterized protein</fullName>
    </submittedName>
</protein>
<organism evidence="2">
    <name type="scientific">Octopus bimaculoides</name>
    <name type="common">California two-spotted octopus</name>
    <dbReference type="NCBI Taxonomy" id="37653"/>
    <lineage>
        <taxon>Eukaryota</taxon>
        <taxon>Metazoa</taxon>
        <taxon>Spiralia</taxon>
        <taxon>Lophotrochozoa</taxon>
        <taxon>Mollusca</taxon>
        <taxon>Cephalopoda</taxon>
        <taxon>Coleoidea</taxon>
        <taxon>Octopodiformes</taxon>
        <taxon>Octopoda</taxon>
        <taxon>Incirrata</taxon>
        <taxon>Octopodidae</taxon>
        <taxon>Octopus</taxon>
    </lineage>
</organism>
<feature type="compositionally biased region" description="Polar residues" evidence="1">
    <location>
        <begin position="113"/>
        <end position="122"/>
    </location>
</feature>
<proteinExistence type="predicted"/>
<dbReference type="AlphaFoldDB" id="A0A0L8FS96"/>
<gene>
    <name evidence="2" type="ORF">OCBIM_22009458mg</name>
</gene>
<feature type="region of interest" description="Disordered" evidence="1">
    <location>
        <begin position="86"/>
        <end position="141"/>
    </location>
</feature>
<feature type="compositionally biased region" description="Low complexity" evidence="1">
    <location>
        <begin position="88"/>
        <end position="100"/>
    </location>
</feature>